<organism evidence="2 3">
    <name type="scientific">Gigaspora margarita</name>
    <dbReference type="NCBI Taxonomy" id="4874"/>
    <lineage>
        <taxon>Eukaryota</taxon>
        <taxon>Fungi</taxon>
        <taxon>Fungi incertae sedis</taxon>
        <taxon>Mucoromycota</taxon>
        <taxon>Glomeromycotina</taxon>
        <taxon>Glomeromycetes</taxon>
        <taxon>Diversisporales</taxon>
        <taxon>Gigasporaceae</taxon>
        <taxon>Gigaspora</taxon>
    </lineage>
</organism>
<evidence type="ECO:0000259" key="1">
    <source>
        <dbReference type="PROSITE" id="PS51212"/>
    </source>
</evidence>
<comment type="caution">
    <text evidence="2">The sequence shown here is derived from an EMBL/GenBank/DDBJ whole genome shotgun (WGS) entry which is preliminary data.</text>
</comment>
<protein>
    <submittedName>
        <fullName evidence="2">42515_t:CDS:1</fullName>
    </submittedName>
</protein>
<sequence length="284" mass="32080">MANNICSSKATRNKVQDAGKCLVISDDNLTSFGFSSDQFQIYRNNQDLMDPLVCIDHCSDFIFEYAALKGDKCRCGNSSFNTKYAQLFNNESFCNTSCNSVRCVEDNSKRVMKSCLEEVGNNTIESCIEKCRNQNSTCAGLEDGAQCFCSDNSTYNKLPSIDSIQCSSSCKVHPNLQILENRLDTVNQAFLDYLSDHLHLTKAGLDNYLRIHNTQIQVLDDMEQQLLNSTRCKNNQREIQDDARQIHLLADPPGTFGPVNDFIKYIFKCSFDAPSNFYLHPNLN</sequence>
<evidence type="ECO:0000313" key="2">
    <source>
        <dbReference type="EMBL" id="CAG8817670.1"/>
    </source>
</evidence>
<reference evidence="2 3" key="1">
    <citation type="submission" date="2021-06" db="EMBL/GenBank/DDBJ databases">
        <authorList>
            <person name="Kallberg Y."/>
            <person name="Tangrot J."/>
            <person name="Rosling A."/>
        </authorList>
    </citation>
    <scope>NUCLEOTIDE SEQUENCE [LARGE SCALE GENOMIC DNA]</scope>
    <source>
        <strain evidence="2 3">120-4 pot B 10/14</strain>
    </source>
</reference>
<keyword evidence="3" id="KW-1185">Reference proteome</keyword>
<proteinExistence type="predicted"/>
<feature type="non-terminal residue" evidence="2">
    <location>
        <position position="284"/>
    </location>
</feature>
<dbReference type="EMBL" id="CAJVQB010031970">
    <property type="protein sequence ID" value="CAG8817670.1"/>
    <property type="molecule type" value="Genomic_DNA"/>
</dbReference>
<dbReference type="PROSITE" id="PS51212">
    <property type="entry name" value="WSC"/>
    <property type="match status" value="1"/>
</dbReference>
<name>A0ABN7W625_GIGMA</name>
<dbReference type="Proteomes" id="UP000789901">
    <property type="component" value="Unassembled WGS sequence"/>
</dbReference>
<feature type="domain" description="WSC" evidence="1">
    <location>
        <begin position="97"/>
        <end position="192"/>
    </location>
</feature>
<dbReference type="InterPro" id="IPR002889">
    <property type="entry name" value="WSC_carb-bd"/>
</dbReference>
<dbReference type="Pfam" id="PF01822">
    <property type="entry name" value="WSC"/>
    <property type="match status" value="2"/>
</dbReference>
<gene>
    <name evidence="2" type="ORF">GMARGA_LOCUS26862</name>
</gene>
<accession>A0ABN7W625</accession>
<evidence type="ECO:0000313" key="3">
    <source>
        <dbReference type="Proteomes" id="UP000789901"/>
    </source>
</evidence>